<sequence length="224" mass="25874">MKWIALFIACFSLTATSPQLEARYHSRQDLTQFDVPFLLGDWFLFNSAPEKSKENFLVVRLTIKSDYSFLIDIQKKDYSIDHWQGQYSLNQDSLILGIDSSTPQHYFYQANHNQLMLNGVIFTKMLTSPLAGTWSGDSLAGSDQSLLNLQSLDLILQPDFIFFFRATGQNGNQTVQQGVFYTEDEQLVLLYPHGEHNTRFQLNQNRLTLDIEQGMLYAELKRIR</sequence>
<keyword evidence="2" id="KW-1185">Reference proteome</keyword>
<accession>A0A9X0ULM8</accession>
<dbReference type="EMBL" id="JACRUP010000001">
    <property type="protein sequence ID" value="MBC5850218.1"/>
    <property type="molecule type" value="Genomic_DNA"/>
</dbReference>
<gene>
    <name evidence="1" type="ORF">H8Q88_04495</name>
</gene>
<comment type="caution">
    <text evidence="1">The sequence shown here is derived from an EMBL/GenBank/DDBJ whole genome shotgun (WGS) entry which is preliminary data.</text>
</comment>
<proteinExistence type="predicted"/>
<name>A0A9X0ULM8_VIBME</name>
<evidence type="ECO:0000313" key="1">
    <source>
        <dbReference type="EMBL" id="MBC5850218.1"/>
    </source>
</evidence>
<evidence type="ECO:0008006" key="3">
    <source>
        <dbReference type="Google" id="ProtNLM"/>
    </source>
</evidence>
<evidence type="ECO:0000313" key="2">
    <source>
        <dbReference type="Proteomes" id="UP000615796"/>
    </source>
</evidence>
<dbReference type="Proteomes" id="UP000615796">
    <property type="component" value="Unassembled WGS sequence"/>
</dbReference>
<organism evidence="1 2">
    <name type="scientific">Vibrio metschnikovii</name>
    <dbReference type="NCBI Taxonomy" id="28172"/>
    <lineage>
        <taxon>Bacteria</taxon>
        <taxon>Pseudomonadati</taxon>
        <taxon>Pseudomonadota</taxon>
        <taxon>Gammaproteobacteria</taxon>
        <taxon>Vibrionales</taxon>
        <taxon>Vibrionaceae</taxon>
        <taxon>Vibrio</taxon>
    </lineage>
</organism>
<protein>
    <recommendedName>
        <fullName evidence="3">WD40 repeat protein</fullName>
    </recommendedName>
</protein>
<dbReference type="RefSeq" id="WP_187025391.1">
    <property type="nucleotide sequence ID" value="NZ_JACRUP010000001.1"/>
</dbReference>
<dbReference type="AlphaFoldDB" id="A0A9X0ULM8"/>
<reference evidence="1" key="1">
    <citation type="submission" date="2020-08" db="EMBL/GenBank/DDBJ databases">
        <title>Genome Sequencing and Pan-Genome Analysis of Migratory bird Vibrio Strains, Inner Mongolia.</title>
        <authorList>
            <person name="Zheng L."/>
        </authorList>
    </citation>
    <scope>NUCLEOTIDE SEQUENCE</scope>
    <source>
        <strain evidence="1">M13F</strain>
    </source>
</reference>